<evidence type="ECO:0000313" key="2">
    <source>
        <dbReference type="EMBL" id="CCB91612.1"/>
    </source>
</evidence>
<accession>F8LD26</accession>
<name>F8LD26_9BACT</name>
<protein>
    <submittedName>
        <fullName evidence="2">Putative secreted protein</fullName>
    </submittedName>
</protein>
<reference evidence="2" key="1">
    <citation type="submission" date="2011-05" db="EMBL/GenBank/DDBJ databases">
        <title>Unity in variety -- the pan-genome of the Chlamydiae.</title>
        <authorList>
            <person name="Collingro A."/>
            <person name="Tischler P."/>
            <person name="Weinmaier T."/>
            <person name="Penz T."/>
            <person name="Heinz E."/>
            <person name="Brunham R.C."/>
            <person name="Read T.D."/>
            <person name="Bavoil P.M."/>
            <person name="Sachse K."/>
            <person name="Kahane S."/>
            <person name="Friedman M.G."/>
            <person name="Rattei T."/>
            <person name="Myers G.S.A."/>
            <person name="Horn M."/>
        </authorList>
    </citation>
    <scope>NUCLEOTIDE SEQUENCE</scope>
    <source>
        <strain evidence="2">2032/99</strain>
    </source>
</reference>
<gene>
    <name evidence="2" type="ORF">WCH_AD03540</name>
</gene>
<organism evidence="2">
    <name type="scientific">Waddlia chondrophila 2032/99</name>
    <dbReference type="NCBI Taxonomy" id="765953"/>
    <lineage>
        <taxon>Bacteria</taxon>
        <taxon>Pseudomonadati</taxon>
        <taxon>Chlamydiota</taxon>
        <taxon>Chlamydiia</taxon>
        <taxon>Parachlamydiales</taxon>
        <taxon>Waddliaceae</taxon>
        <taxon>Waddlia</taxon>
    </lineage>
</organism>
<feature type="compositionally biased region" description="Polar residues" evidence="1">
    <location>
        <begin position="189"/>
        <end position="205"/>
    </location>
</feature>
<dbReference type="AlphaFoldDB" id="F8LD26"/>
<feature type="region of interest" description="Disordered" evidence="1">
    <location>
        <begin position="170"/>
        <end position="205"/>
    </location>
</feature>
<proteinExistence type="predicted"/>
<feature type="compositionally biased region" description="Basic and acidic residues" evidence="1">
    <location>
        <begin position="175"/>
        <end position="188"/>
    </location>
</feature>
<evidence type="ECO:0000256" key="1">
    <source>
        <dbReference type="SAM" id="MobiDB-lite"/>
    </source>
</evidence>
<dbReference type="EMBL" id="FR872653">
    <property type="protein sequence ID" value="CCB91612.1"/>
    <property type="molecule type" value="Genomic_DNA"/>
</dbReference>
<sequence>MIHKVYVSSQDQFFLYKILFLASFMQNTRRIVIMTIQRFAFMAVCGMSALFSPASVSATEISQGKMMSYFPEKFVAQTLERYKVPQGQRIAIQNALIDKDQEVISLVEEKAAKMNPNPLRDPKMRQEAVKIFRDSLYEVFSKVMQAHGVTDKDELHAMLDDIQRQKAEYFAQSIEEQKEEAKRQREPSSHSLQRQPRGIKSSNDL</sequence>